<feature type="domain" description="MacB-like periplasmic core" evidence="8">
    <location>
        <begin position="20"/>
        <end position="246"/>
    </location>
</feature>
<keyword evidence="3 6" id="KW-0812">Transmembrane</keyword>
<evidence type="ECO:0000313" key="9">
    <source>
        <dbReference type="EMBL" id="RFN60285.1"/>
    </source>
</evidence>
<dbReference type="InterPro" id="IPR025857">
    <property type="entry name" value="MacB_PCD"/>
</dbReference>
<proteinExistence type="predicted"/>
<dbReference type="GO" id="GO:0005886">
    <property type="term" value="C:plasma membrane"/>
    <property type="evidence" value="ECO:0007669"/>
    <property type="project" value="UniProtKB-SubCell"/>
</dbReference>
<dbReference type="GO" id="GO:0022857">
    <property type="term" value="F:transmembrane transporter activity"/>
    <property type="evidence" value="ECO:0007669"/>
    <property type="project" value="TreeGrafter"/>
</dbReference>
<feature type="transmembrane region" description="Helical" evidence="6">
    <location>
        <begin position="351"/>
        <end position="372"/>
    </location>
</feature>
<dbReference type="PANTHER" id="PTHR30572:SF18">
    <property type="entry name" value="ABC-TYPE MACROLIDE FAMILY EXPORT SYSTEM PERMEASE COMPONENT 2"/>
    <property type="match status" value="1"/>
</dbReference>
<dbReference type="AlphaFoldDB" id="A0A3E1QDT3"/>
<keyword evidence="2" id="KW-1003">Cell membrane</keyword>
<feature type="transmembrane region" description="Helical" evidence="6">
    <location>
        <begin position="392"/>
        <end position="416"/>
    </location>
</feature>
<dbReference type="RefSeq" id="WP_117159344.1">
    <property type="nucleotide sequence ID" value="NZ_QVID01000001.1"/>
</dbReference>
<feature type="transmembrane region" description="Helical" evidence="6">
    <location>
        <begin position="437"/>
        <end position="457"/>
    </location>
</feature>
<evidence type="ECO:0000256" key="6">
    <source>
        <dbReference type="SAM" id="Phobius"/>
    </source>
</evidence>
<feature type="transmembrane region" description="Helical" evidence="6">
    <location>
        <begin position="769"/>
        <end position="792"/>
    </location>
</feature>
<sequence>MFKNYFKIAWRNLQKNKLQSSINLLGLTVGTVCCLSILTYVIAQFGYDKQFEDASSIYRLKTVIDENDNGNPSAGTSPPIAFAMKEDFPEVAEVCRLVYFGEGNEGLLRVTNSDEAYYEPRGYLADSTFFKLFDYPFIEGKAEGALNRPNSIVLSETLSKKLFGNKKALNKTLTLGSGEEQQTLTIKGVFKDDFGKTHLNPNYILTMNSGGTGERVMEIENFATQNFVLSYIKLKSGANPRHLESKLSGFLQKHGAKDLAAVGFSKSLYLQKISDIHLYSKGIRNQIGTISDINYIYTLLILALFIQLVACINFINLSTARANKRAKEIGVRKAIGADKGTLVRQFLGESVLLSLFSSVISLPLTALALPFVNTLTEGGISYSALFDWKILAALLTLGTLTGIIAGLYPAIILSGIKPVKVLKGSINLNLGSGNLRKTLVVFQFVVSIGLISSVIIITQQVKHSQKMDMGYNQDNLIAVRLGTQQASESFQAIQSKFKTVNGVSEVSGSNHYPSEFILGDLGLTLPGGNPADQTLVHYDGVSPNYLKTVGTSLLTGRTLRTNDSIQVLVNKATIDAFNIPLDKAVGSKLIQTYEGEVDEFEIVGVTDNYHFASLKEEVAPMLLFNEIWPGWIILKAETQEYEALLSNLEGSWKTMNPNTPFVYTFVDKEVEKLYAEEKRLGKISVVFTSLAILISCLGLFGLISFVAEQKKKEIGIRKVLGASVQNVVRLLTKDFLKLVGIAFVIASPLAYYVMQKWLQDFPYRITIEWWVFIIAGGFAVTLTLLTVGFQAIKAAIANPVKSLRTE</sequence>
<dbReference type="InterPro" id="IPR050250">
    <property type="entry name" value="Macrolide_Exporter_MacB"/>
</dbReference>
<dbReference type="Pfam" id="PF02687">
    <property type="entry name" value="FtsX"/>
    <property type="match status" value="2"/>
</dbReference>
<keyword evidence="4 6" id="KW-1133">Transmembrane helix</keyword>
<evidence type="ECO:0000313" key="10">
    <source>
        <dbReference type="Proteomes" id="UP000261082"/>
    </source>
</evidence>
<comment type="caution">
    <text evidence="9">The sequence shown here is derived from an EMBL/GenBank/DDBJ whole genome shotgun (WGS) entry which is preliminary data.</text>
</comment>
<dbReference type="InterPro" id="IPR003838">
    <property type="entry name" value="ABC3_permease_C"/>
</dbReference>
<evidence type="ECO:0000256" key="1">
    <source>
        <dbReference type="ARBA" id="ARBA00004651"/>
    </source>
</evidence>
<feature type="transmembrane region" description="Helical" evidence="6">
    <location>
        <begin position="295"/>
        <end position="317"/>
    </location>
</feature>
<evidence type="ECO:0000256" key="2">
    <source>
        <dbReference type="ARBA" id="ARBA00022475"/>
    </source>
</evidence>
<feature type="transmembrane region" description="Helical" evidence="6">
    <location>
        <begin position="685"/>
        <end position="707"/>
    </location>
</feature>
<evidence type="ECO:0000259" key="7">
    <source>
        <dbReference type="Pfam" id="PF02687"/>
    </source>
</evidence>
<accession>A0A3E1QDT3</accession>
<keyword evidence="10" id="KW-1185">Reference proteome</keyword>
<dbReference type="PANTHER" id="PTHR30572">
    <property type="entry name" value="MEMBRANE COMPONENT OF TRANSPORTER-RELATED"/>
    <property type="match status" value="1"/>
</dbReference>
<comment type="subcellular location">
    <subcellularLocation>
        <location evidence="1">Cell membrane</location>
        <topology evidence="1">Multi-pass membrane protein</topology>
    </subcellularLocation>
</comment>
<keyword evidence="5 6" id="KW-0472">Membrane</keyword>
<feature type="transmembrane region" description="Helical" evidence="6">
    <location>
        <begin position="735"/>
        <end position="754"/>
    </location>
</feature>
<dbReference type="OrthoDB" id="8740261at2"/>
<dbReference type="EMBL" id="QVID01000001">
    <property type="protein sequence ID" value="RFN60285.1"/>
    <property type="molecule type" value="Genomic_DNA"/>
</dbReference>
<evidence type="ECO:0000256" key="5">
    <source>
        <dbReference type="ARBA" id="ARBA00023136"/>
    </source>
</evidence>
<organism evidence="9 10">
    <name type="scientific">Marixanthomonas ophiurae</name>
    <dbReference type="NCBI Taxonomy" id="387659"/>
    <lineage>
        <taxon>Bacteria</taxon>
        <taxon>Pseudomonadati</taxon>
        <taxon>Bacteroidota</taxon>
        <taxon>Flavobacteriia</taxon>
        <taxon>Flavobacteriales</taxon>
        <taxon>Flavobacteriaceae</taxon>
        <taxon>Marixanthomonas</taxon>
    </lineage>
</organism>
<reference evidence="9 10" key="1">
    <citation type="journal article" date="2007" name="Int. J. Syst. Evol. Microbiol.">
        <title>Marixanthomonas ophiurae gen. nov., sp. nov., a marine bacterium of the family Flavobacteriaceae isolated from a deep-sea brittle star.</title>
        <authorList>
            <person name="Romanenko L.A."/>
            <person name="Uchino M."/>
            <person name="Frolova G.M."/>
            <person name="Mikhailov V.V."/>
        </authorList>
    </citation>
    <scope>NUCLEOTIDE SEQUENCE [LARGE SCALE GENOMIC DNA]</scope>
    <source>
        <strain evidence="9 10">KMM 3046</strain>
    </source>
</reference>
<gene>
    <name evidence="9" type="ORF">DZ858_09670</name>
</gene>
<evidence type="ECO:0000259" key="8">
    <source>
        <dbReference type="Pfam" id="PF12704"/>
    </source>
</evidence>
<feature type="domain" description="ABC3 transporter permease C-terminal" evidence="7">
    <location>
        <begin position="686"/>
        <end position="799"/>
    </location>
</feature>
<feature type="transmembrane region" description="Helical" evidence="6">
    <location>
        <begin position="21"/>
        <end position="43"/>
    </location>
</feature>
<evidence type="ECO:0000256" key="3">
    <source>
        <dbReference type="ARBA" id="ARBA00022692"/>
    </source>
</evidence>
<dbReference type="Pfam" id="PF12704">
    <property type="entry name" value="MacB_PCD"/>
    <property type="match status" value="1"/>
</dbReference>
<dbReference type="Proteomes" id="UP000261082">
    <property type="component" value="Unassembled WGS sequence"/>
</dbReference>
<protein>
    <submittedName>
        <fullName evidence="9">ABC transporter permease</fullName>
    </submittedName>
</protein>
<evidence type="ECO:0000256" key="4">
    <source>
        <dbReference type="ARBA" id="ARBA00022989"/>
    </source>
</evidence>
<name>A0A3E1QDT3_9FLAO</name>
<feature type="domain" description="ABC3 transporter permease C-terminal" evidence="7">
    <location>
        <begin position="301"/>
        <end position="418"/>
    </location>
</feature>